<feature type="region of interest" description="Disordered" evidence="1">
    <location>
        <begin position="597"/>
        <end position="618"/>
    </location>
</feature>
<dbReference type="Proteomes" id="UP001642464">
    <property type="component" value="Unassembled WGS sequence"/>
</dbReference>
<protein>
    <recommendedName>
        <fullName evidence="2">DUF7869 domain-containing protein</fullName>
    </recommendedName>
</protein>
<dbReference type="EMBL" id="CAXAMM010031813">
    <property type="protein sequence ID" value="CAK9068769.1"/>
    <property type="molecule type" value="Genomic_DNA"/>
</dbReference>
<keyword evidence="4" id="KW-1185">Reference proteome</keyword>
<dbReference type="InterPro" id="IPR057191">
    <property type="entry name" value="DUF7869"/>
</dbReference>
<dbReference type="Pfam" id="PF25273">
    <property type="entry name" value="DUF7869"/>
    <property type="match status" value="1"/>
</dbReference>
<dbReference type="PANTHER" id="PTHR33153">
    <property type="entry name" value="MYND-TYPE DOMAIN-CONTAINING PROTEIN"/>
    <property type="match status" value="1"/>
</dbReference>
<dbReference type="PANTHER" id="PTHR33153:SF3">
    <property type="entry name" value="TRAFFICKING PROTEIN PARTICLE COMPLEX SUBUNIT 11 DOMAIN-CONTAINING PROTEIN"/>
    <property type="match status" value="1"/>
</dbReference>
<gene>
    <name evidence="3" type="ORF">SCF082_LOCUS34568</name>
</gene>
<sequence length="1106" mass="123373">MSMLLPAVDELSEPEPSGAKVTLPQLMDINGLLDLAVNDRLPGCQQLVPPRRPKSGAKLPDKGQLITKPITLKSFGLFGSTVQANPNFLSKRGSGDVSGAGNQAGMEGTRTVLIKEIFRLWDEKDRRLRYRGSGNPWMSPPMDVYFFEVCLLRVSNGYQSNLLVISCTTCHERMSWLAPILSLSDDEMPTAPGPSPQALRTRPSMKLRPRRGFLRMNAGLKRVCVDPKHLANLIRRKCGCQSDCYASFRSHSTWAEWMKIRKMMANMSKLEKDDYVWGLPLPPSKTSSPYLILGHPIANKDPTLRSSSSYEINLKCPKEVTAILDSMGAQRYCWPRSRAMASKEFGSFHRPPLTSTTLMIHGHLVLVALSHNVVTAGSARTAEILCAGLTKLSTKLDYRSVWLNLQADNCSREVKNVGCLRLLAMWIALHKLRGAELNFLSSGHSHEDIDQLFNLMACYIERHKELWTPLAFRDCLREFFAQPSTRPNEPMRCVDMLTRYKDWTKQWMSDGTWQPSIFLFLPASVAQRVQGDSPPGRDPFDMHAASQHLEDLSYGLLDTNLLDTSWALPQLGGAVGRSAWPAVPGRCLEAVMVKRKSNGSEPAAAQPKATKKGSTPSLPADALQLPHIRLFDQWADTNLMKAKKTIDVLLTEQLSTEEYNRDIFKRTYSSEADLHKEGASLFLRPYQLPHRIDYGLRGTSDGRLFLVKGFNRSIAALGILWACYKEPALLEERQTPLAQSYWIAHPHLLSPLPSTFASEELPDEVRTWVHTQPKFVNHDGLAEGLLNHGHCSASGFLLPWKQHLTNSHGLLNLMIHRMEMDWVATTPKMRKPWNIKDLTQLQRVCGGFLACLEHYRTLVPLKFHDTSLVEIHKAFEMRHADADILQLLEQTVPPADVTRVGIFAQPLAQYSKEASLDYKHINDRYHKGKCAIESFMAQKHQFLRLPSLTLAHGQIVQTQANMGSSALTILVGDFTLWPSRPLAVDEAVTLGQSVGTGNPNTLSLAGVSGSHHTIAFMKSKSLLGTISGVERSRVSELQNPDPDKQLAPHWRVQQRGISATKDVLLKILDGMNECDKQKGPSGGHEPLKVLRVVAGSMGAAAGLLTW</sequence>
<evidence type="ECO:0000313" key="3">
    <source>
        <dbReference type="EMBL" id="CAK9068769.1"/>
    </source>
</evidence>
<evidence type="ECO:0000256" key="1">
    <source>
        <dbReference type="SAM" id="MobiDB-lite"/>
    </source>
</evidence>
<name>A0ABP0P1T1_9DINO</name>
<proteinExistence type="predicted"/>
<evidence type="ECO:0000259" key="2">
    <source>
        <dbReference type="Pfam" id="PF25273"/>
    </source>
</evidence>
<evidence type="ECO:0000313" key="4">
    <source>
        <dbReference type="Proteomes" id="UP001642464"/>
    </source>
</evidence>
<comment type="caution">
    <text evidence="3">The sequence shown here is derived from an EMBL/GenBank/DDBJ whole genome shotgun (WGS) entry which is preliminary data.</text>
</comment>
<organism evidence="3 4">
    <name type="scientific">Durusdinium trenchii</name>
    <dbReference type="NCBI Taxonomy" id="1381693"/>
    <lineage>
        <taxon>Eukaryota</taxon>
        <taxon>Sar</taxon>
        <taxon>Alveolata</taxon>
        <taxon>Dinophyceae</taxon>
        <taxon>Suessiales</taxon>
        <taxon>Symbiodiniaceae</taxon>
        <taxon>Durusdinium</taxon>
    </lineage>
</organism>
<reference evidence="3 4" key="1">
    <citation type="submission" date="2024-02" db="EMBL/GenBank/DDBJ databases">
        <authorList>
            <person name="Chen Y."/>
            <person name="Shah S."/>
            <person name="Dougan E. K."/>
            <person name="Thang M."/>
            <person name="Chan C."/>
        </authorList>
    </citation>
    <scope>NUCLEOTIDE SEQUENCE [LARGE SCALE GENOMIC DNA]</scope>
</reference>
<feature type="domain" description="DUF7869" evidence="2">
    <location>
        <begin position="359"/>
        <end position="507"/>
    </location>
</feature>
<accession>A0ABP0P1T1</accession>